<dbReference type="AlphaFoldDB" id="A0A420DJ35"/>
<dbReference type="InterPro" id="IPR012495">
    <property type="entry name" value="TadE-like_dom"/>
</dbReference>
<comment type="caution">
    <text evidence="3">The sequence shown here is derived from an EMBL/GenBank/DDBJ whole genome shotgun (WGS) entry which is preliminary data.</text>
</comment>
<name>A0A420DJ35_9RHOB</name>
<keyword evidence="1" id="KW-1133">Transmembrane helix</keyword>
<dbReference type="EMBL" id="RAQK01000002">
    <property type="protein sequence ID" value="RKE94229.1"/>
    <property type="molecule type" value="Genomic_DNA"/>
</dbReference>
<sequence>MITRMKKALRQFGKKEDGSAIVFEFMIMVPLVFGVFFMALELGMYSIRQMLLDRSVDRTAREIRINTSANITHDSIKNMICENSGGLTNCASQLRLEMIVVDPRNFAGLPERADCIDTALDPRPVRGFTPGQRHNLMMLRACYNFSPIFPTTGLGFAYAKNSDGKAAMSTISAFVQEPS</sequence>
<keyword evidence="4" id="KW-1185">Reference proteome</keyword>
<organism evidence="3 4">
    <name type="scientific">Sulfitobacter guttiformis</name>
    <dbReference type="NCBI Taxonomy" id="74349"/>
    <lineage>
        <taxon>Bacteria</taxon>
        <taxon>Pseudomonadati</taxon>
        <taxon>Pseudomonadota</taxon>
        <taxon>Alphaproteobacteria</taxon>
        <taxon>Rhodobacterales</taxon>
        <taxon>Roseobacteraceae</taxon>
        <taxon>Sulfitobacter</taxon>
    </lineage>
</organism>
<protein>
    <submittedName>
        <fullName evidence="3">TadE-like protein</fullName>
    </submittedName>
</protein>
<evidence type="ECO:0000259" key="2">
    <source>
        <dbReference type="Pfam" id="PF07811"/>
    </source>
</evidence>
<accession>A0A420DJ35</accession>
<feature type="transmembrane region" description="Helical" evidence="1">
    <location>
        <begin position="21"/>
        <end position="45"/>
    </location>
</feature>
<reference evidence="3 4" key="1">
    <citation type="submission" date="2018-09" db="EMBL/GenBank/DDBJ databases">
        <title>Genomic Encyclopedia of Archaeal and Bacterial Type Strains, Phase II (KMG-II): from individual species to whole genera.</title>
        <authorList>
            <person name="Goeker M."/>
        </authorList>
    </citation>
    <scope>NUCLEOTIDE SEQUENCE [LARGE SCALE GENOMIC DNA]</scope>
    <source>
        <strain evidence="3 4">DSM 11458</strain>
    </source>
</reference>
<gene>
    <name evidence="3" type="ORF">C8N30_3347</name>
</gene>
<keyword evidence="1" id="KW-0472">Membrane</keyword>
<dbReference type="Pfam" id="PF07811">
    <property type="entry name" value="TadE"/>
    <property type="match status" value="1"/>
</dbReference>
<evidence type="ECO:0000256" key="1">
    <source>
        <dbReference type="SAM" id="Phobius"/>
    </source>
</evidence>
<evidence type="ECO:0000313" key="4">
    <source>
        <dbReference type="Proteomes" id="UP000284407"/>
    </source>
</evidence>
<evidence type="ECO:0000313" key="3">
    <source>
        <dbReference type="EMBL" id="RKE94229.1"/>
    </source>
</evidence>
<dbReference type="OrthoDB" id="7907064at2"/>
<keyword evidence="1" id="KW-0812">Transmembrane</keyword>
<dbReference type="Proteomes" id="UP000284407">
    <property type="component" value="Unassembled WGS sequence"/>
</dbReference>
<feature type="domain" description="TadE-like" evidence="2">
    <location>
        <begin position="18"/>
        <end position="61"/>
    </location>
</feature>
<dbReference type="STRING" id="1443111.Z949_1141"/>
<proteinExistence type="predicted"/>